<keyword evidence="2" id="KW-0732">Signal</keyword>
<evidence type="ECO:0000259" key="3">
    <source>
        <dbReference type="Pfam" id="PF13731"/>
    </source>
</evidence>
<evidence type="ECO:0000313" key="4">
    <source>
        <dbReference type="EMBL" id="MEI5994503.1"/>
    </source>
</evidence>
<keyword evidence="6" id="KW-1185">Reference proteome</keyword>
<evidence type="ECO:0000313" key="5">
    <source>
        <dbReference type="EMBL" id="OTO08966.1"/>
    </source>
</evidence>
<dbReference type="OrthoDB" id="2356942at2"/>
<dbReference type="RefSeq" id="WP_086330852.1">
    <property type="nucleotide sequence ID" value="NZ_NGLE02000001.1"/>
</dbReference>
<dbReference type="Proteomes" id="UP000195139">
    <property type="component" value="Unassembled WGS sequence"/>
</dbReference>
<proteinExistence type="predicted"/>
<feature type="compositionally biased region" description="Basic and acidic residues" evidence="1">
    <location>
        <begin position="28"/>
        <end position="40"/>
    </location>
</feature>
<feature type="domain" description="WxL" evidence="3">
    <location>
        <begin position="35"/>
        <end position="223"/>
    </location>
</feature>
<protein>
    <recommendedName>
        <fullName evidence="3">WxL domain-containing protein</fullName>
    </recommendedName>
</protein>
<feature type="region of interest" description="Disordered" evidence="1">
    <location>
        <begin position="28"/>
        <end position="76"/>
    </location>
</feature>
<evidence type="ECO:0000256" key="2">
    <source>
        <dbReference type="SAM" id="SignalP"/>
    </source>
</evidence>
<dbReference type="EMBL" id="NGLE01000002">
    <property type="protein sequence ID" value="OTO08966.1"/>
    <property type="molecule type" value="Genomic_DNA"/>
</dbReference>
<evidence type="ECO:0000256" key="1">
    <source>
        <dbReference type="SAM" id="MobiDB-lite"/>
    </source>
</evidence>
<organism evidence="5">
    <name type="scientific">Candidatus Enterococcus mansonii</name>
    <dbReference type="NCBI Taxonomy" id="1834181"/>
    <lineage>
        <taxon>Bacteria</taxon>
        <taxon>Bacillati</taxon>
        <taxon>Bacillota</taxon>
        <taxon>Bacilli</taxon>
        <taxon>Lactobacillales</taxon>
        <taxon>Enterococcaceae</taxon>
        <taxon>Enterococcus</taxon>
    </lineage>
</organism>
<dbReference type="Pfam" id="PF13731">
    <property type="entry name" value="WxL"/>
    <property type="match status" value="1"/>
</dbReference>
<gene>
    <name evidence="5" type="ORF">A5880_001966</name>
    <name evidence="4" type="ORF">A5880_002061</name>
</gene>
<reference evidence="5" key="1">
    <citation type="submission" date="2017-05" db="EMBL/GenBank/DDBJ databases">
        <title>The Genome Sequence of Enterococcus sp. 4G2_DIV0659.</title>
        <authorList>
            <consortium name="The Broad Institute Genomics Platform"/>
            <consortium name="The Broad Institute Genomic Center for Infectious Diseases"/>
            <person name="Earl A."/>
            <person name="Manson A."/>
            <person name="Schwartman J."/>
            <person name="Gilmore M."/>
            <person name="Abouelleil A."/>
            <person name="Cao P."/>
            <person name="Chapman S."/>
            <person name="Cusick C."/>
            <person name="Shea T."/>
            <person name="Young S."/>
            <person name="Neafsey D."/>
            <person name="Nusbaum C."/>
            <person name="Birren B."/>
        </authorList>
    </citation>
    <scope>NUCLEOTIDE SEQUENCE [LARGE SCALE GENOMIC DNA]</scope>
    <source>
        <strain evidence="5">4G2_DIV0659</strain>
    </source>
</reference>
<comment type="caution">
    <text evidence="5">The sequence shown here is derived from an EMBL/GenBank/DDBJ whole genome shotgun (WGS) entry which is preliminary data.</text>
</comment>
<feature type="chain" id="PRO_5012150671" description="WxL domain-containing protein" evidence="2">
    <location>
        <begin position="26"/>
        <end position="224"/>
    </location>
</feature>
<evidence type="ECO:0000313" key="6">
    <source>
        <dbReference type="Proteomes" id="UP000195139"/>
    </source>
</evidence>
<dbReference type="InterPro" id="IPR027994">
    <property type="entry name" value="WxL_dom"/>
</dbReference>
<name>A0A242CFH9_9ENTE</name>
<dbReference type="AlphaFoldDB" id="A0A242CFH9"/>
<feature type="signal peptide" evidence="2">
    <location>
        <begin position="1"/>
        <end position="25"/>
    </location>
</feature>
<accession>A0A242CFH9</accession>
<reference evidence="4 6" key="2">
    <citation type="submission" date="2018-07" db="EMBL/GenBank/DDBJ databases">
        <title>The Genome Sequence of Enterococcus sp. DIV0659b.</title>
        <authorList>
            <consortium name="The Broad Institute Genomics Platform"/>
            <consortium name="The Broad Institute Genomic Center for Infectious Diseases"/>
            <person name="Earl A."/>
            <person name="Manson A."/>
            <person name="Schwartman J."/>
            <person name="Gilmore M."/>
            <person name="Abouelleil A."/>
            <person name="Cao P."/>
            <person name="Chapman S."/>
            <person name="Cusick C."/>
            <person name="Shea T."/>
            <person name="Young S."/>
            <person name="Neafsey D."/>
            <person name="Nusbaum C."/>
            <person name="Birren B."/>
        </authorList>
    </citation>
    <scope>NUCLEOTIDE SEQUENCE [LARGE SCALE GENOMIC DNA]</scope>
    <source>
        <strain evidence="4 6">4G2_DIV0659</strain>
    </source>
</reference>
<dbReference type="EMBL" id="NGLE02000001">
    <property type="protein sequence ID" value="MEI5994503.1"/>
    <property type="molecule type" value="Genomic_DNA"/>
</dbReference>
<sequence>MKNLHLLSVATLLSMSLFSATTTFAAEAEKPADDAKKAESHVTVGIEPGDDSVPTDPIDPEDPDNPGEGGTGQTGNLTIDIVTNLDFGSFKLTPKATTLTANKDNKVNPLAQVTDKRGTGAGWTLGVAISEFTSTEKHTLKGATLSLPKGDLKTNNVDNSLAPNTFALVLNEDPQTIMSADKDKGLGTWADSYDKNKTKLSIPAGNFAGQYGATMTWTLSNAPK</sequence>
<dbReference type="STRING" id="1834181.A5880_001966"/>